<dbReference type="GO" id="GO:0030497">
    <property type="term" value="P:fatty acid elongation"/>
    <property type="evidence" value="ECO:0007669"/>
    <property type="project" value="TreeGrafter"/>
</dbReference>
<evidence type="ECO:0000256" key="7">
    <source>
        <dbReference type="ARBA" id="ARBA00022832"/>
    </source>
</evidence>
<keyword evidence="5 14" id="KW-0444">Lipid biosynthesis</keyword>
<feature type="transmembrane region" description="Helical" evidence="14">
    <location>
        <begin position="747"/>
        <end position="772"/>
    </location>
</feature>
<organism evidence="17 18">
    <name type="scientific">Psilocybe cyanescens</name>
    <dbReference type="NCBI Taxonomy" id="93625"/>
    <lineage>
        <taxon>Eukaryota</taxon>
        <taxon>Fungi</taxon>
        <taxon>Dikarya</taxon>
        <taxon>Basidiomycota</taxon>
        <taxon>Agaricomycotina</taxon>
        <taxon>Agaricomycetes</taxon>
        <taxon>Agaricomycetidae</taxon>
        <taxon>Agaricales</taxon>
        <taxon>Agaricineae</taxon>
        <taxon>Strophariaceae</taxon>
        <taxon>Psilocybe</taxon>
    </lineage>
</organism>
<accession>A0A409XFL6</accession>
<feature type="coiled-coil region" evidence="15">
    <location>
        <begin position="115"/>
        <end position="163"/>
    </location>
</feature>
<evidence type="ECO:0000256" key="4">
    <source>
        <dbReference type="ARBA" id="ARBA00013122"/>
    </source>
</evidence>
<evidence type="ECO:0000256" key="2">
    <source>
        <dbReference type="ARBA" id="ARBA00005194"/>
    </source>
</evidence>
<evidence type="ECO:0000256" key="3">
    <source>
        <dbReference type="ARBA" id="ARBA00007811"/>
    </source>
</evidence>
<dbReference type="InterPro" id="IPR007482">
    <property type="entry name" value="Tyr_Pase-like_PTPLA"/>
</dbReference>
<feature type="compositionally biased region" description="Pro residues" evidence="16">
    <location>
        <begin position="714"/>
        <end position="726"/>
    </location>
</feature>
<feature type="transmembrane region" description="Helical" evidence="14">
    <location>
        <begin position="972"/>
        <end position="992"/>
    </location>
</feature>
<evidence type="ECO:0000256" key="9">
    <source>
        <dbReference type="ARBA" id="ARBA00023098"/>
    </source>
</evidence>
<evidence type="ECO:0000256" key="11">
    <source>
        <dbReference type="ARBA" id="ARBA00023160"/>
    </source>
</evidence>
<feature type="compositionally biased region" description="Low complexity" evidence="16">
    <location>
        <begin position="727"/>
        <end position="739"/>
    </location>
</feature>
<keyword evidence="6 14" id="KW-0812">Transmembrane</keyword>
<evidence type="ECO:0000313" key="17">
    <source>
        <dbReference type="EMBL" id="PPQ89573.1"/>
    </source>
</evidence>
<comment type="catalytic activity">
    <reaction evidence="13 14">
        <text>a very-long-chain (3R)-3-hydroxyacyl-CoA = a very-long-chain (2E)-enoyl-CoA + H2O</text>
        <dbReference type="Rhea" id="RHEA:45812"/>
        <dbReference type="ChEBI" id="CHEBI:15377"/>
        <dbReference type="ChEBI" id="CHEBI:83728"/>
        <dbReference type="ChEBI" id="CHEBI:85440"/>
        <dbReference type="EC" id="4.2.1.134"/>
    </reaction>
</comment>
<evidence type="ECO:0000256" key="15">
    <source>
        <dbReference type="SAM" id="Coils"/>
    </source>
</evidence>
<evidence type="ECO:0000256" key="12">
    <source>
        <dbReference type="ARBA" id="ARBA00023239"/>
    </source>
</evidence>
<comment type="caution">
    <text evidence="14">Lacks conserved residue(s) required for the propagation of feature annotation.</text>
</comment>
<dbReference type="PANTHER" id="PTHR11035">
    <property type="entry name" value="VERY-LONG-CHAIN (3R)-3-HYDROXYACYL-COA DEHYDRATASE"/>
    <property type="match status" value="1"/>
</dbReference>
<feature type="coiled-coil region" evidence="15">
    <location>
        <begin position="480"/>
        <end position="528"/>
    </location>
</feature>
<dbReference type="AlphaFoldDB" id="A0A409XFL6"/>
<comment type="pathway">
    <text evidence="2 14">Lipid metabolism; fatty acid biosynthesis.</text>
</comment>
<evidence type="ECO:0000256" key="14">
    <source>
        <dbReference type="RuleBase" id="RU363109"/>
    </source>
</evidence>
<dbReference type="UniPathway" id="UPA00094"/>
<feature type="transmembrane region" description="Helical" evidence="14">
    <location>
        <begin position="931"/>
        <end position="952"/>
    </location>
</feature>
<dbReference type="Proteomes" id="UP000283269">
    <property type="component" value="Unassembled WGS sequence"/>
</dbReference>
<feature type="coiled-coil region" evidence="15">
    <location>
        <begin position="195"/>
        <end position="240"/>
    </location>
</feature>
<sequence length="1011" mass="114638">MFPKGPRFEPLKCPSLLAHNNYISPISSPVPDVPGPNSYNIPQDSALDNYKRGAFLEKTDRFMKDKQPALPAPSTKSSSGPPASSKVPPTQPAIERYNALQKKVYDLEKVHLEGKRAHQVELERLKQELSAAHKTTAESAERYEKQKKQNIALDTRIQEMKKTSLSDQSEIKELRHKTRLLELEKDKISSKQPDIIELKKSLSALEAKRKDELKDRDRRIDDLEKLLQSEKKKRELAEGKIHESKRLFEEETRSIRANTLQLEVLVKEAQAEAQTTKERLCEMEHEAADREEALVQCLEQHCSLLNTVAEQYGNLVSQSVASTKHQRLQQDYDALQLRQFRLERKLANSEGQVVELAHLIRQIKSENSLLNELVSNALVDISALAAFEYSPLIRDDLDVWSQLNIDDIRTTILEQSIVEAEANADMQALLSAYYRTQNDELQATSSTLLKEYTDLQNLAEQRTYDLSSALASHEAIAARLESIQKERTEHDDKIKSATSAVDDLTATVALLETQLAESQEEVHKTKSQHALLLKKEKDAVTRLTSTVQKNRVAEDVLRAEIEQLTTELADAEQYQDAFYALHAEVEKLVTRNQIAEEEAERISKFNAEILGHNNPAQRIMYVDRIRRELAEAKHKIAMLSREQENVVAQNDDLQNELDMYKSIQVPLEKKTRTNITRVGRPPLVNLGNSLNSSLPVTHVSNASKNLSVSKEPIMPAPQVPEKPPQTPSKSRTPTTKPTKSTPLALKVYLVAYNVISTLGWAYVLTLTLIHLFNIDGRSDTVQAPRGKSAMSVLSRFTSSMNLPKALRFFASNTVQSRLPSHLQPIYRRSTTAFSRVGPQTAFVQTFAVLEIIHVLLGWVRSPLQTTVMQVSSRLFLVWGIAEQFPEVRSNPLYASMILAWSATEVIRYSFYAFNLLGKNPYVLLWLRYTTFYVLYPIGASSEAFLIYATLPASSPIPGWQSWLQGMWKATDYVRGILFLIWWPGLYVMYTYMISQRRKVIGKAAPKAIKTN</sequence>
<dbReference type="InParanoid" id="A0A409XFL6"/>
<evidence type="ECO:0000256" key="5">
    <source>
        <dbReference type="ARBA" id="ARBA00022516"/>
    </source>
</evidence>
<feature type="compositionally biased region" description="Low complexity" evidence="16">
    <location>
        <begin position="72"/>
        <end position="88"/>
    </location>
</feature>
<dbReference type="GO" id="GO:0030148">
    <property type="term" value="P:sphingolipid biosynthetic process"/>
    <property type="evidence" value="ECO:0007669"/>
    <property type="project" value="TreeGrafter"/>
</dbReference>
<feature type="region of interest" description="Disordered" evidence="16">
    <location>
        <begin position="708"/>
        <end position="739"/>
    </location>
</feature>
<keyword evidence="8 14" id="KW-1133">Transmembrane helix</keyword>
<dbReference type="GO" id="GO:0005789">
    <property type="term" value="C:endoplasmic reticulum membrane"/>
    <property type="evidence" value="ECO:0007669"/>
    <property type="project" value="UniProtKB-SubCell"/>
</dbReference>
<evidence type="ECO:0000256" key="13">
    <source>
        <dbReference type="ARBA" id="ARBA00036671"/>
    </source>
</evidence>
<feature type="region of interest" description="Disordered" evidence="16">
    <location>
        <begin position="24"/>
        <end position="92"/>
    </location>
</feature>
<keyword evidence="14" id="KW-0256">Endoplasmic reticulum</keyword>
<keyword evidence="7 14" id="KW-0276">Fatty acid metabolism</keyword>
<dbReference type="STRING" id="93625.A0A409XFL6"/>
<dbReference type="Pfam" id="PF04387">
    <property type="entry name" value="PTPLA"/>
    <property type="match status" value="1"/>
</dbReference>
<evidence type="ECO:0000313" key="18">
    <source>
        <dbReference type="Proteomes" id="UP000283269"/>
    </source>
</evidence>
<reference evidence="17 18" key="1">
    <citation type="journal article" date="2018" name="Evol. Lett.">
        <title>Horizontal gene cluster transfer increased hallucinogenic mushroom diversity.</title>
        <authorList>
            <person name="Reynolds H.T."/>
            <person name="Vijayakumar V."/>
            <person name="Gluck-Thaler E."/>
            <person name="Korotkin H.B."/>
            <person name="Matheny P.B."/>
            <person name="Slot J.C."/>
        </authorList>
    </citation>
    <scope>NUCLEOTIDE SEQUENCE [LARGE SCALE GENOMIC DNA]</scope>
    <source>
        <strain evidence="17 18">2631</strain>
    </source>
</reference>
<proteinExistence type="inferred from homology"/>
<keyword evidence="12 14" id="KW-0456">Lyase</keyword>
<keyword evidence="18" id="KW-1185">Reference proteome</keyword>
<comment type="similarity">
    <text evidence="3 14">Belongs to the very long-chain fatty acids dehydratase HACD family.</text>
</comment>
<evidence type="ECO:0000256" key="8">
    <source>
        <dbReference type="ARBA" id="ARBA00022989"/>
    </source>
</evidence>
<dbReference type="PANTHER" id="PTHR11035:SF3">
    <property type="entry name" value="VERY-LONG-CHAIN (3R)-3-HYDROXYACYL-COA DEHYDRATASE"/>
    <property type="match status" value="1"/>
</dbReference>
<evidence type="ECO:0000256" key="1">
    <source>
        <dbReference type="ARBA" id="ARBA00004141"/>
    </source>
</evidence>
<feature type="compositionally biased region" description="Basic and acidic residues" evidence="16">
    <location>
        <begin position="49"/>
        <end position="67"/>
    </location>
</feature>
<comment type="caution">
    <text evidence="17">The sequence shown here is derived from an EMBL/GenBank/DDBJ whole genome shotgun (WGS) entry which is preliminary data.</text>
</comment>
<feature type="coiled-coil region" evidence="15">
    <location>
        <begin position="622"/>
        <end position="656"/>
    </location>
</feature>
<dbReference type="EMBL" id="NHYD01001859">
    <property type="protein sequence ID" value="PPQ89573.1"/>
    <property type="molecule type" value="Genomic_DNA"/>
</dbReference>
<keyword evidence="11 14" id="KW-0275">Fatty acid biosynthesis</keyword>
<dbReference type="GO" id="GO:0102158">
    <property type="term" value="F:very-long-chain (3R)-3-hydroxyacyl-CoA dehydratase activity"/>
    <property type="evidence" value="ECO:0007669"/>
    <property type="project" value="UniProtKB-EC"/>
</dbReference>
<protein>
    <recommendedName>
        <fullName evidence="4 14">Very-long-chain (3R)-3-hydroxyacyl-CoA dehydratase</fullName>
        <ecNumber evidence="4 14">4.2.1.134</ecNumber>
    </recommendedName>
</protein>
<keyword evidence="15" id="KW-0175">Coiled coil</keyword>
<dbReference type="OrthoDB" id="419631at2759"/>
<evidence type="ECO:0000256" key="10">
    <source>
        <dbReference type="ARBA" id="ARBA00023136"/>
    </source>
</evidence>
<gene>
    <name evidence="17" type="ORF">CVT25_012245</name>
</gene>
<dbReference type="EC" id="4.2.1.134" evidence="4 14"/>
<keyword evidence="9 14" id="KW-0443">Lipid metabolism</keyword>
<keyword evidence="10 14" id="KW-0472">Membrane</keyword>
<evidence type="ECO:0000256" key="6">
    <source>
        <dbReference type="ARBA" id="ARBA00022692"/>
    </source>
</evidence>
<comment type="subcellular location">
    <subcellularLocation>
        <location evidence="14">Endoplasmic reticulum membrane</location>
        <topology evidence="14">Multi-pass membrane protein</topology>
    </subcellularLocation>
    <subcellularLocation>
        <location evidence="1">Membrane</location>
        <topology evidence="1">Multi-pass membrane protein</topology>
    </subcellularLocation>
</comment>
<dbReference type="GO" id="GO:0042761">
    <property type="term" value="P:very long-chain fatty acid biosynthetic process"/>
    <property type="evidence" value="ECO:0007669"/>
    <property type="project" value="TreeGrafter"/>
</dbReference>
<evidence type="ECO:0000256" key="16">
    <source>
        <dbReference type="SAM" id="MobiDB-lite"/>
    </source>
</evidence>
<comment type="function">
    <text evidence="14">Catalyzes the third of the four reactions of the long-chain fatty acids elongation cycle. This endoplasmic reticulum-bound enzymatic process, allows the addition of two carbons to the chain of long- and very long-chain fatty acids/VLCFAs per cycle. This enzyme catalyzes the dehydration of the 3-hydroxyacyl-CoA intermediate into trans-2,3-enoyl-CoA, within each cycle of fatty acid elongation. Thereby, it participates to the production of VLCFAs of different chain lengths that are involved in multiple biological processes as precursors of membrane lipids and lipid mediators.</text>
</comment>
<name>A0A409XFL6_PSICY</name>